<protein>
    <submittedName>
        <fullName evidence="1">GDSL-like Lipase/Acylhydrolase superfamily protein</fullName>
    </submittedName>
</protein>
<organism evidence="1 2">
    <name type="scientific">Striga asiatica</name>
    <name type="common">Asiatic witchweed</name>
    <name type="synonym">Buchnera asiatica</name>
    <dbReference type="NCBI Taxonomy" id="4170"/>
    <lineage>
        <taxon>Eukaryota</taxon>
        <taxon>Viridiplantae</taxon>
        <taxon>Streptophyta</taxon>
        <taxon>Embryophyta</taxon>
        <taxon>Tracheophyta</taxon>
        <taxon>Spermatophyta</taxon>
        <taxon>Magnoliopsida</taxon>
        <taxon>eudicotyledons</taxon>
        <taxon>Gunneridae</taxon>
        <taxon>Pentapetalae</taxon>
        <taxon>asterids</taxon>
        <taxon>lamiids</taxon>
        <taxon>Lamiales</taxon>
        <taxon>Orobanchaceae</taxon>
        <taxon>Buchnereae</taxon>
        <taxon>Striga</taxon>
    </lineage>
</organism>
<gene>
    <name evidence="1" type="ORF">STAS_10435</name>
</gene>
<evidence type="ECO:0000313" key="2">
    <source>
        <dbReference type="Proteomes" id="UP000325081"/>
    </source>
</evidence>
<accession>A0A5A7PNA7</accession>
<dbReference type="AlphaFoldDB" id="A0A5A7PNA7"/>
<keyword evidence="2" id="KW-1185">Reference proteome</keyword>
<dbReference type="Proteomes" id="UP000325081">
    <property type="component" value="Unassembled WGS sequence"/>
</dbReference>
<dbReference type="GO" id="GO:0016787">
    <property type="term" value="F:hydrolase activity"/>
    <property type="evidence" value="ECO:0007669"/>
    <property type="project" value="UniProtKB-KW"/>
</dbReference>
<proteinExistence type="predicted"/>
<sequence>MAQHFAKFWWNQGDSTKQGLHWKSWNHITLPKDRRGQAFWTTTSYCQSQKSKTVHGSGAAGSKSRRIFYVGSGTRSTMGIWIPPHLPDNQKAKFQGSVVSPMCISSLRQMAGDGTKAFLGNCFTDYEQKAIMEIDNWIITQKTHSSGIGRKMGNFQQPQAMLHWLRKNGRT</sequence>
<dbReference type="EMBL" id="BKCP01004850">
    <property type="protein sequence ID" value="GER34229.1"/>
    <property type="molecule type" value="Genomic_DNA"/>
</dbReference>
<keyword evidence="1" id="KW-0378">Hydrolase</keyword>
<evidence type="ECO:0000313" key="1">
    <source>
        <dbReference type="EMBL" id="GER34229.1"/>
    </source>
</evidence>
<reference evidence="2" key="1">
    <citation type="journal article" date="2019" name="Curr. Biol.">
        <title>Genome Sequence of Striga asiatica Provides Insight into the Evolution of Plant Parasitism.</title>
        <authorList>
            <person name="Yoshida S."/>
            <person name="Kim S."/>
            <person name="Wafula E.K."/>
            <person name="Tanskanen J."/>
            <person name="Kim Y.M."/>
            <person name="Honaas L."/>
            <person name="Yang Z."/>
            <person name="Spallek T."/>
            <person name="Conn C.E."/>
            <person name="Ichihashi Y."/>
            <person name="Cheong K."/>
            <person name="Cui S."/>
            <person name="Der J.P."/>
            <person name="Gundlach H."/>
            <person name="Jiao Y."/>
            <person name="Hori C."/>
            <person name="Ishida J.K."/>
            <person name="Kasahara H."/>
            <person name="Kiba T."/>
            <person name="Kim M.S."/>
            <person name="Koo N."/>
            <person name="Laohavisit A."/>
            <person name="Lee Y.H."/>
            <person name="Lumba S."/>
            <person name="McCourt P."/>
            <person name="Mortimer J.C."/>
            <person name="Mutuku J.M."/>
            <person name="Nomura T."/>
            <person name="Sasaki-Sekimoto Y."/>
            <person name="Seto Y."/>
            <person name="Wang Y."/>
            <person name="Wakatake T."/>
            <person name="Sakakibara H."/>
            <person name="Demura T."/>
            <person name="Yamaguchi S."/>
            <person name="Yoneyama K."/>
            <person name="Manabe R.I."/>
            <person name="Nelson D.C."/>
            <person name="Schulman A.H."/>
            <person name="Timko M.P."/>
            <person name="dePamphilis C.W."/>
            <person name="Choi D."/>
            <person name="Shirasu K."/>
        </authorList>
    </citation>
    <scope>NUCLEOTIDE SEQUENCE [LARGE SCALE GENOMIC DNA]</scope>
    <source>
        <strain evidence="2">cv. UVA1</strain>
    </source>
</reference>
<name>A0A5A7PNA7_STRAF</name>
<comment type="caution">
    <text evidence="1">The sequence shown here is derived from an EMBL/GenBank/DDBJ whole genome shotgun (WGS) entry which is preliminary data.</text>
</comment>